<feature type="domain" description="Molybdopterin oxidoreductase" evidence="7">
    <location>
        <begin position="52"/>
        <end position="504"/>
    </location>
</feature>
<feature type="region of interest" description="Disordered" evidence="6">
    <location>
        <begin position="754"/>
        <end position="780"/>
    </location>
</feature>
<dbReference type="Gene3D" id="3.90.55.10">
    <property type="entry name" value="Dimethylsulfoxide Reductase, domain 3"/>
    <property type="match status" value="1"/>
</dbReference>
<feature type="compositionally biased region" description="Basic and acidic residues" evidence="6">
    <location>
        <begin position="630"/>
        <end position="648"/>
    </location>
</feature>
<comment type="cofactor">
    <cofactor evidence="1">
        <name>Mo-bis(molybdopterin guanine dinucleotide)</name>
        <dbReference type="ChEBI" id="CHEBI:60539"/>
    </cofactor>
</comment>
<accession>A0ABU8LEY1</accession>
<dbReference type="Pfam" id="PF18364">
    <property type="entry name" value="Molybdopterin_N"/>
    <property type="match status" value="1"/>
</dbReference>
<evidence type="ECO:0000256" key="1">
    <source>
        <dbReference type="ARBA" id="ARBA00001942"/>
    </source>
</evidence>
<protein>
    <submittedName>
        <fullName evidence="10">Molybdopterin-dependent oxidoreductase</fullName>
    </submittedName>
</protein>
<dbReference type="Gene3D" id="3.40.50.740">
    <property type="match status" value="1"/>
</dbReference>
<keyword evidence="5" id="KW-0560">Oxidoreductase</keyword>
<dbReference type="SUPFAM" id="SSF53706">
    <property type="entry name" value="Formate dehydrogenase/DMSO reductase, domains 1-3"/>
    <property type="match status" value="1"/>
</dbReference>
<evidence type="ECO:0000256" key="5">
    <source>
        <dbReference type="ARBA" id="ARBA00023002"/>
    </source>
</evidence>
<feature type="compositionally biased region" description="Basic and acidic residues" evidence="6">
    <location>
        <begin position="768"/>
        <end position="780"/>
    </location>
</feature>
<feature type="domain" description="Molybdopterin oxidoreductase N-terminal" evidence="9">
    <location>
        <begin position="8"/>
        <end position="46"/>
    </location>
</feature>
<evidence type="ECO:0000256" key="6">
    <source>
        <dbReference type="SAM" id="MobiDB-lite"/>
    </source>
</evidence>
<feature type="region of interest" description="Disordered" evidence="6">
    <location>
        <begin position="624"/>
        <end position="648"/>
    </location>
</feature>
<dbReference type="InterPro" id="IPR009010">
    <property type="entry name" value="Asp_de-COase-like_dom_sf"/>
</dbReference>
<keyword evidence="3" id="KW-0500">Molybdenum</keyword>
<keyword evidence="4" id="KW-0479">Metal-binding</keyword>
<dbReference type="InterPro" id="IPR050612">
    <property type="entry name" value="Prok_Mopterin_Oxidored"/>
</dbReference>
<dbReference type="InterPro" id="IPR006657">
    <property type="entry name" value="MoPterin_dinucl-bd_dom"/>
</dbReference>
<evidence type="ECO:0000259" key="9">
    <source>
        <dbReference type="Pfam" id="PF18364"/>
    </source>
</evidence>
<evidence type="ECO:0000256" key="3">
    <source>
        <dbReference type="ARBA" id="ARBA00022505"/>
    </source>
</evidence>
<evidence type="ECO:0000256" key="2">
    <source>
        <dbReference type="ARBA" id="ARBA00010312"/>
    </source>
</evidence>
<dbReference type="SUPFAM" id="SSF50692">
    <property type="entry name" value="ADC-like"/>
    <property type="match status" value="1"/>
</dbReference>
<organism evidence="10 11">
    <name type="scientific">Microbacterium bandirmense</name>
    <dbReference type="NCBI Taxonomy" id="3122050"/>
    <lineage>
        <taxon>Bacteria</taxon>
        <taxon>Bacillati</taxon>
        <taxon>Actinomycetota</taxon>
        <taxon>Actinomycetes</taxon>
        <taxon>Micrococcales</taxon>
        <taxon>Microbacteriaceae</taxon>
        <taxon>Microbacterium</taxon>
    </lineage>
</organism>
<keyword evidence="11" id="KW-1185">Reference proteome</keyword>
<dbReference type="PANTHER" id="PTHR43742:SF10">
    <property type="entry name" value="TRIMETHYLAMINE-N-OXIDE REDUCTASE 2"/>
    <property type="match status" value="1"/>
</dbReference>
<dbReference type="InterPro" id="IPR006656">
    <property type="entry name" value="Mopterin_OxRdtase"/>
</dbReference>
<dbReference type="PANTHER" id="PTHR43742">
    <property type="entry name" value="TRIMETHYLAMINE-N-OXIDE REDUCTASE"/>
    <property type="match status" value="1"/>
</dbReference>
<dbReference type="Pfam" id="PF00384">
    <property type="entry name" value="Molybdopterin"/>
    <property type="match status" value="1"/>
</dbReference>
<dbReference type="InterPro" id="IPR041460">
    <property type="entry name" value="Molybdopterin_N"/>
</dbReference>
<comment type="caution">
    <text evidence="10">The sequence shown here is derived from an EMBL/GenBank/DDBJ whole genome shotgun (WGS) entry which is preliminary data.</text>
</comment>
<evidence type="ECO:0000259" key="8">
    <source>
        <dbReference type="Pfam" id="PF01568"/>
    </source>
</evidence>
<dbReference type="EMBL" id="JBBDGM010000014">
    <property type="protein sequence ID" value="MEJ1089521.1"/>
    <property type="molecule type" value="Genomic_DNA"/>
</dbReference>
<name>A0ABU8LEY1_9MICO</name>
<dbReference type="Gene3D" id="3.40.228.10">
    <property type="entry name" value="Dimethylsulfoxide Reductase, domain 2"/>
    <property type="match status" value="1"/>
</dbReference>
<dbReference type="RefSeq" id="WP_337333167.1">
    <property type="nucleotide sequence ID" value="NZ_JBBDGM010000014.1"/>
</dbReference>
<evidence type="ECO:0000256" key="4">
    <source>
        <dbReference type="ARBA" id="ARBA00022723"/>
    </source>
</evidence>
<evidence type="ECO:0000313" key="11">
    <source>
        <dbReference type="Proteomes" id="UP001371224"/>
    </source>
</evidence>
<sequence>MSTRTGRTASHWGSYEVDTRDDEVVDVRPVPEDADPSPIGQNYRGILRGRSRILRPAVRRGWLEGRRTGRGAEEFVEVSQEEAVELIAAELDRVRRDHGNEAIYGGSYGWGSAGRFHHAQSQVHRFLNAIGGYTRSYNTYSHAADEIVLPHLVGDREWFLRSVPSWEEIVEHTEEFIAFGGLPRRSPQINPGGVGSHLTVLRQVEAARNGVHFTIVTPIRSDTNDELGADWLPLRPNTDVALMLGLAHTILDSGRADVDFLERCCVGWDVVQKELRGELDGVVKDAEWASGITGVPVERILALAERIATRRTLIGVTWSLQRQHHGEQSYWAAMTLAAMSGSMGRPGGGIGTGYSSMHNAHHGDRRSPAAALPQGRNAVATHIPVARISDLLLNPGRAFDYNGSRLIYPDIRLVYWIGGNPFHHHQDLNRMRRAWEKPDTIIVHEPFWNAHAKHADIVMPVATSLERNDFAIGMADGWLSWMDRVAEPPEGVVTDYEVFSAVTEKLGCAEEFTEGRDAWEWVVELWGRSRTKAAGFGIDLPTMAELRERGSIPLEIPRTLPTAFSELRADPEAHPLRTPSGRLELYSETVAGFGYADCPGWARWMEPAEWLGSPLARRHPLHLVSPQPDGKLHSQLDHGQESRRHKREDRAVLRMNPADASARGIRDGDLVRVFNDRGATIACATIDDTLLERVVALPTGAWYDPVDPADPAPLDKHGNPNVLTLDIGTSALAQGPSSHTCLVDVETFAGEAPPVTAFEPPRLIPASDTDRPLRREETDE</sequence>
<proteinExistence type="inferred from homology"/>
<gene>
    <name evidence="10" type="ORF">WDU99_14485</name>
</gene>
<dbReference type="CDD" id="cd02793">
    <property type="entry name" value="MopB_CT_DMSOR-BSOR-TMAOR"/>
    <property type="match status" value="1"/>
</dbReference>
<dbReference type="Gene3D" id="2.40.40.20">
    <property type="match status" value="1"/>
</dbReference>
<dbReference type="InterPro" id="IPR041954">
    <property type="entry name" value="CT_DMSOR/BSOR/TMAOR"/>
</dbReference>
<dbReference type="Pfam" id="PF01568">
    <property type="entry name" value="Molydop_binding"/>
    <property type="match status" value="1"/>
</dbReference>
<feature type="domain" description="Molybdopterin dinucleotide-binding" evidence="8">
    <location>
        <begin position="621"/>
        <end position="741"/>
    </location>
</feature>
<dbReference type="Proteomes" id="UP001371224">
    <property type="component" value="Unassembled WGS sequence"/>
</dbReference>
<evidence type="ECO:0000259" key="7">
    <source>
        <dbReference type="Pfam" id="PF00384"/>
    </source>
</evidence>
<comment type="similarity">
    <text evidence="2">Belongs to the prokaryotic molybdopterin-containing oxidoreductase family.</text>
</comment>
<reference evidence="10 11" key="1">
    <citation type="submission" date="2024-02" db="EMBL/GenBank/DDBJ databases">
        <authorList>
            <person name="Saticioglu I.B."/>
        </authorList>
    </citation>
    <scope>NUCLEOTIDE SEQUENCE [LARGE SCALE GENOMIC DNA]</scope>
    <source>
        <strain evidence="10 11">Mu-80</strain>
    </source>
</reference>
<evidence type="ECO:0000313" key="10">
    <source>
        <dbReference type="EMBL" id="MEJ1089521.1"/>
    </source>
</evidence>